<name>A0ABQ2F005_9DEIO</name>
<proteinExistence type="predicted"/>
<evidence type="ECO:0000313" key="1">
    <source>
        <dbReference type="EMBL" id="GGK36149.1"/>
    </source>
</evidence>
<dbReference type="EMBL" id="BMPP01000016">
    <property type="protein sequence ID" value="GGK36149.1"/>
    <property type="molecule type" value="Genomic_DNA"/>
</dbReference>
<reference evidence="2" key="1">
    <citation type="journal article" date="2019" name="Int. J. Syst. Evol. Microbiol.">
        <title>The Global Catalogue of Microorganisms (GCM) 10K type strain sequencing project: providing services to taxonomists for standard genome sequencing and annotation.</title>
        <authorList>
            <consortium name="The Broad Institute Genomics Platform"/>
            <consortium name="The Broad Institute Genome Sequencing Center for Infectious Disease"/>
            <person name="Wu L."/>
            <person name="Ma J."/>
        </authorList>
    </citation>
    <scope>NUCLEOTIDE SEQUENCE [LARGE SCALE GENOMIC DNA]</scope>
    <source>
        <strain evidence="2">JCM 30331</strain>
    </source>
</reference>
<organism evidence="1 2">
    <name type="scientific">Deinococcus malanensis</name>
    <dbReference type="NCBI Taxonomy" id="1706855"/>
    <lineage>
        <taxon>Bacteria</taxon>
        <taxon>Thermotogati</taxon>
        <taxon>Deinococcota</taxon>
        <taxon>Deinococci</taxon>
        <taxon>Deinococcales</taxon>
        <taxon>Deinococcaceae</taxon>
        <taxon>Deinococcus</taxon>
    </lineage>
</organism>
<comment type="caution">
    <text evidence="1">The sequence shown here is derived from an EMBL/GenBank/DDBJ whole genome shotgun (WGS) entry which is preliminary data.</text>
</comment>
<dbReference type="Proteomes" id="UP000647587">
    <property type="component" value="Unassembled WGS sequence"/>
</dbReference>
<protein>
    <submittedName>
        <fullName evidence="1">Uncharacterized protein</fullName>
    </submittedName>
</protein>
<accession>A0ABQ2F005</accession>
<dbReference type="RefSeq" id="WP_189010680.1">
    <property type="nucleotide sequence ID" value="NZ_BMPP01000016.1"/>
</dbReference>
<keyword evidence="2" id="KW-1185">Reference proteome</keyword>
<sequence>MTLPFPDQTITLVYQHHGLKTAVEVVVYGATPRVRGYVLEDGEARRVWMFDVSPSLVGQAQRLVTGALTGEDRSMTLTGWQISLEAAGDVGARRELRVMFPEGETTCVWPVTDHGVRTELTDRQRLLTAGPL</sequence>
<evidence type="ECO:0000313" key="2">
    <source>
        <dbReference type="Proteomes" id="UP000647587"/>
    </source>
</evidence>
<gene>
    <name evidence="1" type="ORF">GCM10008955_32610</name>
</gene>